<comment type="caution">
    <text evidence="2">The sequence shown here is derived from an EMBL/GenBank/DDBJ whole genome shotgun (WGS) entry which is preliminary data.</text>
</comment>
<dbReference type="AlphaFoldDB" id="A0A9P6WDI7"/>
<sequence>MTTTNDNNSNNKGKVYLVQPETIHSHNLFLVKHTVPLAGQDELLQGPLDQFPKKTIQLPINCFNTNINNDDTILEFPLTQRDPVGERKISIFGHLLNGSNFLFNTFTLNRIGQTNLVLVKDVMKALQFEQSMSLFLQQYSYLLPHTPTRDDMVFLYEQNIIKHTGSNIETSALQERESFIFITCKNAFVVFGAAIIASGHRLADDYWESFGKQQGFTQHHRVHKLPQRLINLVYQLKPSLNKSSFEKIEAEDHIISQNEINNSSDNDSSSIDPISFGSPYPTITEQPSKEIRDEYIEQFSKGQHIMTVMPGQSINDALELTAQFKIPKYHSKNSFLQASQMKALDVPIGKPLGEHNNNSNADTTNAASLSSMTSFSNSVKSAGRTNSNLNFNNYSDNVESETTTAAASPNFSTSKPMSRMLSNLLDNSSNNNNMTKSKKNDDNSDSPATPSASHTTHSKTNAILNINGWKFETLPIRENPIQMMNAINDTHTYRGLPIYERDSLLVKLKTLTPNQIKEIEYSHDSLFFNTGIQRMRSIRKKKWGKYWQYKTGIPIGLKRNQVKQLQTKTLSDILAFEDIQEIFNEETNTDEIHTTKRVPNANFLGYANIKSRKPPYATIPEEVLKQMRINGNVGQHVVQTTSIPDKEVLNDKKNDMEQAIKNEKKSA</sequence>
<dbReference type="Pfam" id="PF08624">
    <property type="entry name" value="CRC_subunit"/>
    <property type="match status" value="1"/>
</dbReference>
<name>A0A9P6WDI7_MAUEX</name>
<evidence type="ECO:0000313" key="2">
    <source>
        <dbReference type="EMBL" id="KAG0671327.1"/>
    </source>
</evidence>
<evidence type="ECO:0000313" key="3">
    <source>
        <dbReference type="Proteomes" id="UP000750334"/>
    </source>
</evidence>
<gene>
    <name evidence="2" type="ORF">C6P45_000781</name>
</gene>
<protein>
    <submittedName>
        <fullName evidence="2">Uncharacterized protein</fullName>
    </submittedName>
</protein>
<evidence type="ECO:0000256" key="1">
    <source>
        <dbReference type="SAM" id="MobiDB-lite"/>
    </source>
</evidence>
<organism evidence="2 3">
    <name type="scientific">Maudiozyma exigua</name>
    <name type="common">Yeast</name>
    <name type="synonym">Kazachstania exigua</name>
    <dbReference type="NCBI Taxonomy" id="34358"/>
    <lineage>
        <taxon>Eukaryota</taxon>
        <taxon>Fungi</taxon>
        <taxon>Dikarya</taxon>
        <taxon>Ascomycota</taxon>
        <taxon>Saccharomycotina</taxon>
        <taxon>Saccharomycetes</taxon>
        <taxon>Saccharomycetales</taxon>
        <taxon>Saccharomycetaceae</taxon>
        <taxon>Maudiozyma</taxon>
    </lineage>
</organism>
<feature type="compositionally biased region" description="Polar residues" evidence="1">
    <location>
        <begin position="400"/>
        <end position="416"/>
    </location>
</feature>
<feature type="compositionally biased region" description="Low complexity" evidence="1">
    <location>
        <begin position="256"/>
        <end position="275"/>
    </location>
</feature>
<feature type="compositionally biased region" description="Low complexity" evidence="1">
    <location>
        <begin position="417"/>
        <end position="435"/>
    </location>
</feature>
<accession>A0A9P6WDI7</accession>
<dbReference type="Proteomes" id="UP000750334">
    <property type="component" value="Unassembled WGS sequence"/>
</dbReference>
<feature type="region of interest" description="Disordered" evidence="1">
    <location>
        <begin position="400"/>
        <end position="459"/>
    </location>
</feature>
<dbReference type="InterPro" id="IPR013933">
    <property type="entry name" value="CRC_Rsc7/Swp82"/>
</dbReference>
<feature type="compositionally biased region" description="Polar residues" evidence="1">
    <location>
        <begin position="447"/>
        <end position="459"/>
    </location>
</feature>
<feature type="region of interest" description="Disordered" evidence="1">
    <location>
        <begin position="256"/>
        <end position="287"/>
    </location>
</feature>
<proteinExistence type="predicted"/>
<reference evidence="2 3" key="1">
    <citation type="submission" date="2020-11" db="EMBL/GenBank/DDBJ databases">
        <title>Kefir isolates.</title>
        <authorList>
            <person name="Marcisauskas S."/>
            <person name="Kim Y."/>
            <person name="Blasche S."/>
        </authorList>
    </citation>
    <scope>NUCLEOTIDE SEQUENCE [LARGE SCALE GENOMIC DNA]</scope>
    <source>
        <strain evidence="2 3">OG2</strain>
    </source>
</reference>
<dbReference type="EMBL" id="PUHR01000013">
    <property type="protein sequence ID" value="KAG0671327.1"/>
    <property type="molecule type" value="Genomic_DNA"/>
</dbReference>
<dbReference type="OrthoDB" id="5598844at2759"/>
<keyword evidence="3" id="KW-1185">Reference proteome</keyword>